<feature type="domain" description="Methionyl/Leucyl tRNA synthetase" evidence="8">
    <location>
        <begin position="8"/>
        <end position="392"/>
    </location>
</feature>
<dbReference type="PANTHER" id="PTHR45765:SF1">
    <property type="entry name" value="METHIONINE--TRNA LIGASE, CYTOPLASMIC"/>
    <property type="match status" value="1"/>
</dbReference>
<evidence type="ECO:0000256" key="3">
    <source>
        <dbReference type="ARBA" id="ARBA00022840"/>
    </source>
</evidence>
<reference evidence="9 10" key="1">
    <citation type="submission" date="2023-12" db="EMBL/GenBank/DDBJ databases">
        <title>Amycolatopsis sp. V23-08.</title>
        <authorList>
            <person name="Somphong A."/>
        </authorList>
    </citation>
    <scope>NUCLEOTIDE SEQUENCE [LARGE SCALE GENOMIC DNA]</scope>
    <source>
        <strain evidence="9 10">V23-08</strain>
    </source>
</reference>
<evidence type="ECO:0000256" key="4">
    <source>
        <dbReference type="ARBA" id="ARBA00022917"/>
    </source>
</evidence>
<evidence type="ECO:0000313" key="9">
    <source>
        <dbReference type="EMBL" id="MEA5360750.1"/>
    </source>
</evidence>
<sequence length="512" mass="55708">MAGERLVVLSPAPTANGDLHLGHLAGPFLAADVCRRYAEATGREALFGTGMHFTQNYIVTAARRLGVTPEGLREESAAQVAETLAALAVRVDGFACLEDRFVKMVLRFHERLHALGKLKLRAVKFPYSTRSGQYLMDAYVRGGCPFCLADGNSGLCESCGHPIEPGELLSPRSALDPDEPVELREAEILVFSPEEYRAELTEFFAARRAGMRPHMAQLIDEMLARPLPDFPVTQPGSFGIPAPFPETPGQVFYAHMEGMPWSMCTTALAAERRGAVLAADDELWAAGSGTQVVYFMGLDATYPFAVVGTAMLLALGGYVLPDRFVTNDFYELANDKFSTSRAHVVSGRELAGEVPRDLIRFHLASTSPEFQRTDFTRGALERVTETRLVGPWNRVAEKVDAWVGRELPVSERSRAAAGRVLERFAAAYGVDGFSMTAAAFTLAEQLGRLDGWEPGEHDAGDFCHEVDVLLRCAGPILVDLAEALPDRTIPARAAATTVTPRRLPRLDGAVPS</sequence>
<dbReference type="GO" id="GO:0016874">
    <property type="term" value="F:ligase activity"/>
    <property type="evidence" value="ECO:0007669"/>
    <property type="project" value="UniProtKB-KW"/>
</dbReference>
<gene>
    <name evidence="9" type="ORF">VA596_14475</name>
</gene>
<dbReference type="Pfam" id="PF09334">
    <property type="entry name" value="tRNA-synt_1g"/>
    <property type="match status" value="1"/>
</dbReference>
<dbReference type="InterPro" id="IPR001412">
    <property type="entry name" value="aa-tRNA-synth_I_CS"/>
</dbReference>
<accession>A0ABU5R3G7</accession>
<keyword evidence="2 7" id="KW-0547">Nucleotide-binding</keyword>
<keyword evidence="10" id="KW-1185">Reference proteome</keyword>
<dbReference type="SUPFAM" id="SSF52374">
    <property type="entry name" value="Nucleotidylyl transferase"/>
    <property type="match status" value="1"/>
</dbReference>
<comment type="similarity">
    <text evidence="7">Belongs to the class-I aminoacyl-tRNA synthetase family.</text>
</comment>
<dbReference type="Gene3D" id="2.20.28.20">
    <property type="entry name" value="Methionyl-tRNA synthetase, Zn-domain"/>
    <property type="match status" value="1"/>
</dbReference>
<evidence type="ECO:0000259" key="8">
    <source>
        <dbReference type="Pfam" id="PF09334"/>
    </source>
</evidence>
<keyword evidence="4 7" id="KW-0648">Protein biosynthesis</keyword>
<evidence type="ECO:0000256" key="2">
    <source>
        <dbReference type="ARBA" id="ARBA00022741"/>
    </source>
</evidence>
<keyword evidence="3 7" id="KW-0067">ATP-binding</keyword>
<dbReference type="InterPro" id="IPR029038">
    <property type="entry name" value="MetRS_Zn"/>
</dbReference>
<comment type="catalytic activity">
    <reaction evidence="6">
        <text>tRNA(Met) + L-methionine + ATP = L-methionyl-tRNA(Met) + AMP + diphosphate</text>
        <dbReference type="Rhea" id="RHEA:13481"/>
        <dbReference type="Rhea" id="RHEA-COMP:9667"/>
        <dbReference type="Rhea" id="RHEA-COMP:9698"/>
        <dbReference type="ChEBI" id="CHEBI:30616"/>
        <dbReference type="ChEBI" id="CHEBI:33019"/>
        <dbReference type="ChEBI" id="CHEBI:57844"/>
        <dbReference type="ChEBI" id="CHEBI:78442"/>
        <dbReference type="ChEBI" id="CHEBI:78530"/>
        <dbReference type="ChEBI" id="CHEBI:456215"/>
        <dbReference type="EC" id="6.1.1.10"/>
    </reaction>
</comment>
<keyword evidence="1 7" id="KW-0436">Ligase</keyword>
<evidence type="ECO:0000256" key="1">
    <source>
        <dbReference type="ARBA" id="ARBA00022598"/>
    </source>
</evidence>
<dbReference type="Proteomes" id="UP001304298">
    <property type="component" value="Unassembled WGS sequence"/>
</dbReference>
<comment type="caution">
    <text evidence="9">The sequence shown here is derived from an EMBL/GenBank/DDBJ whole genome shotgun (WGS) entry which is preliminary data.</text>
</comment>
<dbReference type="Gene3D" id="3.40.50.620">
    <property type="entry name" value="HUPs"/>
    <property type="match status" value="1"/>
</dbReference>
<dbReference type="InterPro" id="IPR015413">
    <property type="entry name" value="Methionyl/Leucyl_tRNA_Synth"/>
</dbReference>
<name>A0ABU5R3G7_9PSEU</name>
<keyword evidence="5 7" id="KW-0030">Aminoacyl-tRNA synthetase</keyword>
<dbReference type="RefSeq" id="WP_323327165.1">
    <property type="nucleotide sequence ID" value="NZ_JAYFSI010000002.1"/>
</dbReference>
<dbReference type="EMBL" id="JAYFSI010000002">
    <property type="protein sequence ID" value="MEA5360750.1"/>
    <property type="molecule type" value="Genomic_DNA"/>
</dbReference>
<evidence type="ECO:0000256" key="6">
    <source>
        <dbReference type="ARBA" id="ARBA00047364"/>
    </source>
</evidence>
<dbReference type="PROSITE" id="PS00178">
    <property type="entry name" value="AA_TRNA_LIGASE_I"/>
    <property type="match status" value="1"/>
</dbReference>
<dbReference type="InterPro" id="IPR023458">
    <property type="entry name" value="Met-tRNA_ligase_1"/>
</dbReference>
<organism evidence="9 10">
    <name type="scientific">Amycolatopsis heterodermiae</name>
    <dbReference type="NCBI Taxonomy" id="3110235"/>
    <lineage>
        <taxon>Bacteria</taxon>
        <taxon>Bacillati</taxon>
        <taxon>Actinomycetota</taxon>
        <taxon>Actinomycetes</taxon>
        <taxon>Pseudonocardiales</taxon>
        <taxon>Pseudonocardiaceae</taxon>
        <taxon>Amycolatopsis</taxon>
    </lineage>
</organism>
<evidence type="ECO:0000256" key="7">
    <source>
        <dbReference type="RuleBase" id="RU363039"/>
    </source>
</evidence>
<evidence type="ECO:0000256" key="5">
    <source>
        <dbReference type="ARBA" id="ARBA00023146"/>
    </source>
</evidence>
<protein>
    <submittedName>
        <fullName evidence="9">Class I tRNA ligase family protein</fullName>
    </submittedName>
</protein>
<proteinExistence type="inferred from homology"/>
<dbReference type="InterPro" id="IPR014729">
    <property type="entry name" value="Rossmann-like_a/b/a_fold"/>
</dbReference>
<dbReference type="PANTHER" id="PTHR45765">
    <property type="entry name" value="METHIONINE--TRNA LIGASE"/>
    <property type="match status" value="1"/>
</dbReference>
<evidence type="ECO:0000313" key="10">
    <source>
        <dbReference type="Proteomes" id="UP001304298"/>
    </source>
</evidence>